<feature type="binding site" evidence="9">
    <location>
        <position position="267"/>
    </location>
    <ligand>
        <name>ATP</name>
        <dbReference type="ChEBI" id="CHEBI:30616"/>
    </ligand>
</feature>
<evidence type="ECO:0000256" key="2">
    <source>
        <dbReference type="ARBA" id="ARBA00022527"/>
    </source>
</evidence>
<dbReference type="CDD" id="cd05580">
    <property type="entry name" value="STKc_PKA_like"/>
    <property type="match status" value="1"/>
</dbReference>
<feature type="compositionally biased region" description="Low complexity" evidence="10">
    <location>
        <begin position="134"/>
        <end position="147"/>
    </location>
</feature>
<evidence type="ECO:0000256" key="8">
    <source>
        <dbReference type="ARBA" id="ARBA00047454"/>
    </source>
</evidence>
<feature type="region of interest" description="Disordered" evidence="10">
    <location>
        <begin position="132"/>
        <end position="229"/>
    </location>
</feature>
<dbReference type="PROSITE" id="PS00107">
    <property type="entry name" value="PROTEIN_KINASE_ATP"/>
    <property type="match status" value="1"/>
</dbReference>
<name>A0A2S7Y936_BEABA</name>
<evidence type="ECO:0000313" key="14">
    <source>
        <dbReference type="Proteomes" id="UP000237441"/>
    </source>
</evidence>
<dbReference type="GO" id="GO:0000324">
    <property type="term" value="C:fungal-type vacuole"/>
    <property type="evidence" value="ECO:0007669"/>
    <property type="project" value="EnsemblFungi"/>
</dbReference>
<dbReference type="SMART" id="SM00133">
    <property type="entry name" value="S_TK_X"/>
    <property type="match status" value="1"/>
</dbReference>
<dbReference type="EC" id="2.7.11.11" evidence="1"/>
<evidence type="ECO:0000256" key="3">
    <source>
        <dbReference type="ARBA" id="ARBA00022679"/>
    </source>
</evidence>
<dbReference type="OrthoDB" id="63267at2759"/>
<dbReference type="InterPro" id="IPR017441">
    <property type="entry name" value="Protein_kinase_ATP_BS"/>
</dbReference>
<keyword evidence="5" id="KW-0418">Kinase</keyword>
<dbReference type="GO" id="GO:0046827">
    <property type="term" value="P:positive regulation of protein export from nucleus"/>
    <property type="evidence" value="ECO:0007669"/>
    <property type="project" value="EnsemblFungi"/>
</dbReference>
<evidence type="ECO:0000313" key="13">
    <source>
        <dbReference type="EMBL" id="PQK12463.1"/>
    </source>
</evidence>
<dbReference type="Pfam" id="PF00069">
    <property type="entry name" value="Pkinase"/>
    <property type="match status" value="1"/>
</dbReference>
<feature type="region of interest" description="Disordered" evidence="10">
    <location>
        <begin position="1"/>
        <end position="112"/>
    </location>
</feature>
<comment type="catalytic activity">
    <reaction evidence="8">
        <text>L-seryl-[protein] + ATP = O-phospho-L-seryl-[protein] + ADP + H(+)</text>
        <dbReference type="Rhea" id="RHEA:17989"/>
        <dbReference type="Rhea" id="RHEA-COMP:9863"/>
        <dbReference type="Rhea" id="RHEA-COMP:11604"/>
        <dbReference type="ChEBI" id="CHEBI:15378"/>
        <dbReference type="ChEBI" id="CHEBI:29999"/>
        <dbReference type="ChEBI" id="CHEBI:30616"/>
        <dbReference type="ChEBI" id="CHEBI:83421"/>
        <dbReference type="ChEBI" id="CHEBI:456216"/>
        <dbReference type="EC" id="2.7.11.11"/>
    </reaction>
</comment>
<comment type="caution">
    <text evidence="13">The sequence shown here is derived from an EMBL/GenBank/DDBJ whole genome shotgun (WGS) entry which is preliminary data.</text>
</comment>
<dbReference type="PROSITE" id="PS00108">
    <property type="entry name" value="PROTEIN_KINASE_ST"/>
    <property type="match status" value="1"/>
</dbReference>
<evidence type="ECO:0000256" key="5">
    <source>
        <dbReference type="ARBA" id="ARBA00022777"/>
    </source>
</evidence>
<dbReference type="SMART" id="SM00220">
    <property type="entry name" value="S_TKc"/>
    <property type="match status" value="1"/>
</dbReference>
<evidence type="ECO:0000256" key="4">
    <source>
        <dbReference type="ARBA" id="ARBA00022741"/>
    </source>
</evidence>
<evidence type="ECO:0000256" key="1">
    <source>
        <dbReference type="ARBA" id="ARBA00012444"/>
    </source>
</evidence>
<dbReference type="InterPro" id="IPR000719">
    <property type="entry name" value="Prot_kinase_dom"/>
</dbReference>
<dbReference type="GO" id="GO:0005829">
    <property type="term" value="C:cytosol"/>
    <property type="evidence" value="ECO:0007669"/>
    <property type="project" value="EnsemblFungi"/>
</dbReference>
<dbReference type="PANTHER" id="PTHR24353">
    <property type="entry name" value="CYCLIC NUCLEOTIDE-DEPENDENT PROTEIN KINASE"/>
    <property type="match status" value="1"/>
</dbReference>
<dbReference type="Proteomes" id="UP000237441">
    <property type="component" value="Unassembled WGS sequence"/>
</dbReference>
<reference evidence="13 14" key="1">
    <citation type="submission" date="2016-07" db="EMBL/GenBank/DDBJ databases">
        <title>Comparative genomics of the entomopathogenic fungus Beauveria bassiana.</title>
        <authorList>
            <person name="Valero Jimenez C.A."/>
            <person name="Zwaan B.J."/>
            <person name="Van Kan J.A."/>
            <person name="Takken W."/>
            <person name="Debets A.J."/>
            <person name="Schoustra S.E."/>
            <person name="Koenraadt C.J."/>
        </authorList>
    </citation>
    <scope>NUCLEOTIDE SEQUENCE [LARGE SCALE GENOMIC DNA]</scope>
    <source>
        <strain evidence="13 14">ARSEF 8028</strain>
    </source>
</reference>
<evidence type="ECO:0000256" key="7">
    <source>
        <dbReference type="ARBA" id="ARBA00047292"/>
    </source>
</evidence>
<keyword evidence="2" id="KW-0723">Serine/threonine-protein kinase</keyword>
<evidence type="ECO:0000259" key="11">
    <source>
        <dbReference type="PROSITE" id="PS50011"/>
    </source>
</evidence>
<dbReference type="FunFam" id="1.10.510.10:FF:000005">
    <property type="entry name" value="cAMP-dependent protein kinase catalytic subunit alpha"/>
    <property type="match status" value="1"/>
</dbReference>
<dbReference type="Gene3D" id="1.10.510.10">
    <property type="entry name" value="Transferase(Phosphotransferase) domain 1"/>
    <property type="match status" value="1"/>
</dbReference>
<feature type="compositionally biased region" description="Low complexity" evidence="10">
    <location>
        <begin position="183"/>
        <end position="213"/>
    </location>
</feature>
<dbReference type="GO" id="GO:0010619">
    <property type="term" value="P:adenylate cyclase-activating glucose-activated G protein-coupled receptor signaling pathway"/>
    <property type="evidence" value="ECO:0007669"/>
    <property type="project" value="EnsemblFungi"/>
</dbReference>
<protein>
    <recommendedName>
        <fullName evidence="1">cAMP-dependent protein kinase</fullName>
        <ecNumber evidence="1">2.7.11.11</ecNumber>
    </recommendedName>
</protein>
<evidence type="ECO:0000256" key="10">
    <source>
        <dbReference type="SAM" id="MobiDB-lite"/>
    </source>
</evidence>
<dbReference type="PANTHER" id="PTHR24353:SF153">
    <property type="entry name" value="CAMP-DEPENDENT PROTEIN KINASE CATALYTIC SUBUNIT 1"/>
    <property type="match status" value="1"/>
</dbReference>
<evidence type="ECO:0000256" key="6">
    <source>
        <dbReference type="ARBA" id="ARBA00022840"/>
    </source>
</evidence>
<dbReference type="InterPro" id="IPR000961">
    <property type="entry name" value="AGC-kinase_C"/>
</dbReference>
<dbReference type="GO" id="GO:0004691">
    <property type="term" value="F:cAMP-dependent protein kinase activity"/>
    <property type="evidence" value="ECO:0007669"/>
    <property type="project" value="UniProtKB-EC"/>
</dbReference>
<dbReference type="GO" id="GO:0045721">
    <property type="term" value="P:negative regulation of gluconeogenesis"/>
    <property type="evidence" value="ECO:0007669"/>
    <property type="project" value="EnsemblFungi"/>
</dbReference>
<feature type="domain" description="Protein kinase" evidence="11">
    <location>
        <begin position="238"/>
        <end position="493"/>
    </location>
</feature>
<comment type="catalytic activity">
    <reaction evidence="7">
        <text>L-threonyl-[protein] + ATP = O-phospho-L-threonyl-[protein] + ADP + H(+)</text>
        <dbReference type="Rhea" id="RHEA:46608"/>
        <dbReference type="Rhea" id="RHEA-COMP:11060"/>
        <dbReference type="Rhea" id="RHEA-COMP:11605"/>
        <dbReference type="ChEBI" id="CHEBI:15378"/>
        <dbReference type="ChEBI" id="CHEBI:30013"/>
        <dbReference type="ChEBI" id="CHEBI:30616"/>
        <dbReference type="ChEBI" id="CHEBI:61977"/>
        <dbReference type="ChEBI" id="CHEBI:456216"/>
        <dbReference type="EC" id="2.7.11.11"/>
    </reaction>
</comment>
<dbReference type="FunFam" id="3.30.200.20:FF:000005">
    <property type="entry name" value="cAMP-dependent protein kinase catalytic subunit"/>
    <property type="match status" value="1"/>
</dbReference>
<evidence type="ECO:0000259" key="12">
    <source>
        <dbReference type="PROSITE" id="PS51285"/>
    </source>
</evidence>
<dbReference type="AlphaFoldDB" id="A0A2S7Y936"/>
<dbReference type="GO" id="GO:0010515">
    <property type="term" value="P:negative regulation of induction of conjugation with cellular fusion"/>
    <property type="evidence" value="ECO:0007669"/>
    <property type="project" value="EnsemblFungi"/>
</dbReference>
<dbReference type="InterPro" id="IPR008271">
    <property type="entry name" value="Ser/Thr_kinase_AS"/>
</dbReference>
<accession>A0A2S7Y936</accession>
<dbReference type="GO" id="GO:0000122">
    <property type="term" value="P:negative regulation of transcription by RNA polymerase II"/>
    <property type="evidence" value="ECO:0007669"/>
    <property type="project" value="EnsemblFungi"/>
</dbReference>
<feature type="domain" description="AGC-kinase C-terminal" evidence="12">
    <location>
        <begin position="494"/>
        <end position="550"/>
    </location>
</feature>
<keyword evidence="6 9" id="KW-0067">ATP-binding</keyword>
<dbReference type="GO" id="GO:0005952">
    <property type="term" value="C:cAMP-dependent protein kinase complex"/>
    <property type="evidence" value="ECO:0007669"/>
    <property type="project" value="EnsemblFungi"/>
</dbReference>
<dbReference type="GO" id="GO:0005654">
    <property type="term" value="C:nucleoplasm"/>
    <property type="evidence" value="ECO:0007669"/>
    <property type="project" value="EnsemblFungi"/>
</dbReference>
<dbReference type="SUPFAM" id="SSF56112">
    <property type="entry name" value="Protein kinase-like (PK-like)"/>
    <property type="match status" value="1"/>
</dbReference>
<gene>
    <name evidence="13" type="ORF">BB8028_0003g10800</name>
</gene>
<dbReference type="InterPro" id="IPR011009">
    <property type="entry name" value="Kinase-like_dom_sf"/>
</dbReference>
<dbReference type="PROSITE" id="PS50011">
    <property type="entry name" value="PROTEIN_KINASE_DOM"/>
    <property type="match status" value="1"/>
</dbReference>
<proteinExistence type="predicted"/>
<dbReference type="Gene3D" id="3.30.200.20">
    <property type="entry name" value="Phosphorylase Kinase, domain 1"/>
    <property type="match status" value="1"/>
</dbReference>
<sequence>MPGLGFLKKKRTREGTSDPSSSNPTSPVSPANSKPFDSARQSVGAPAAAAAAAVPHQASPSSHGAAQPTIPIPVSTTSTFQQQAQTASEQSPTQQQQQQPQMNPAYGGAGTLQHQNLPAISNLMNTQQPEAAISNNNSYPNSHYPANLIPQNPHAASESPGTDPDRLQQQQQQAHPVPSVAMHPQQQNPQQQQQQQQHQVPLYQQAQQLQQQHQSHHHQQASISQPRTTKGKYSLTDFDILRTLGTGSFGRVHLVQSKHNQRFYAIKVLKKAQVVKMKQVEHTNDERRMLSDVKHPFLITLWGTFQDWKSLYMVMDFVEGGELFSLLRKSGRFPNPVAKFYAAEATLALEYLHSKNIIYRDLKPENLLLDRHGHLKITDFGFAKRVPDKTWTLCGTPDYLAPEVVSNKGYNKSVDWWSLGILIYEMLCGYTPFWDSGSPMRIYENILKGKVKYPAYVNADAQNLLERLITADLTKRLGNLYGGPADVKNHAWFSEVTWDRLARKDIDAPYTPPVKAGTGDASQFDRYAEDPDGYGHAGGPDEYGHLFTEF</sequence>
<evidence type="ECO:0000256" key="9">
    <source>
        <dbReference type="PROSITE-ProRule" id="PRU10141"/>
    </source>
</evidence>
<keyword evidence="3" id="KW-0808">Transferase</keyword>
<dbReference type="EMBL" id="JRHA01000003">
    <property type="protein sequence ID" value="PQK12463.1"/>
    <property type="molecule type" value="Genomic_DNA"/>
</dbReference>
<organism evidence="13 14">
    <name type="scientific">Beauveria bassiana</name>
    <name type="common">White muscardine disease fungus</name>
    <name type="synonym">Tritirachium shiotae</name>
    <dbReference type="NCBI Taxonomy" id="176275"/>
    <lineage>
        <taxon>Eukaryota</taxon>
        <taxon>Fungi</taxon>
        <taxon>Dikarya</taxon>
        <taxon>Ascomycota</taxon>
        <taxon>Pezizomycotina</taxon>
        <taxon>Sordariomycetes</taxon>
        <taxon>Hypocreomycetidae</taxon>
        <taxon>Hypocreales</taxon>
        <taxon>Cordycipitaceae</taxon>
        <taxon>Beauveria</taxon>
    </lineage>
</organism>
<dbReference type="GO" id="GO:0005524">
    <property type="term" value="F:ATP binding"/>
    <property type="evidence" value="ECO:0007669"/>
    <property type="project" value="UniProtKB-UniRule"/>
</dbReference>
<feature type="compositionally biased region" description="Low complexity" evidence="10">
    <location>
        <begin position="17"/>
        <end position="101"/>
    </location>
</feature>
<dbReference type="PROSITE" id="PS51285">
    <property type="entry name" value="AGC_KINASE_CTER"/>
    <property type="match status" value="1"/>
</dbReference>
<keyword evidence="4 9" id="KW-0547">Nucleotide-binding</keyword>